<dbReference type="Pfam" id="PF01566">
    <property type="entry name" value="Nramp"/>
    <property type="match status" value="1"/>
</dbReference>
<gene>
    <name evidence="7" type="ORF">ACFSXZ_12475</name>
</gene>
<feature type="transmembrane region" description="Helical" evidence="6">
    <location>
        <begin position="105"/>
        <end position="126"/>
    </location>
</feature>
<protein>
    <submittedName>
        <fullName evidence="7">NRAMP family divalent metal transporter</fullName>
    </submittedName>
</protein>
<keyword evidence="4 6" id="KW-1133">Transmembrane helix</keyword>
<evidence type="ECO:0000313" key="7">
    <source>
        <dbReference type="EMBL" id="MFD2417140.1"/>
    </source>
</evidence>
<dbReference type="PANTHER" id="PTHR11706">
    <property type="entry name" value="SOLUTE CARRIER PROTEIN FAMILY 11 MEMBER"/>
    <property type="match status" value="1"/>
</dbReference>
<dbReference type="RefSeq" id="WP_378264566.1">
    <property type="nucleotide sequence ID" value="NZ_JBHUKR010000006.1"/>
</dbReference>
<dbReference type="EMBL" id="JBHUKR010000006">
    <property type="protein sequence ID" value="MFD2417140.1"/>
    <property type="molecule type" value="Genomic_DNA"/>
</dbReference>
<feature type="transmembrane region" description="Helical" evidence="6">
    <location>
        <begin position="72"/>
        <end position="93"/>
    </location>
</feature>
<evidence type="ECO:0000313" key="8">
    <source>
        <dbReference type="Proteomes" id="UP001597417"/>
    </source>
</evidence>
<evidence type="ECO:0000256" key="1">
    <source>
        <dbReference type="ARBA" id="ARBA00004141"/>
    </source>
</evidence>
<proteinExistence type="predicted"/>
<name>A0ABW5FR36_9PSEU</name>
<feature type="transmembrane region" description="Helical" evidence="6">
    <location>
        <begin position="380"/>
        <end position="400"/>
    </location>
</feature>
<keyword evidence="3 6" id="KW-0812">Transmembrane</keyword>
<feature type="transmembrane region" description="Helical" evidence="6">
    <location>
        <begin position="34"/>
        <end position="52"/>
    </location>
</feature>
<evidence type="ECO:0000256" key="2">
    <source>
        <dbReference type="ARBA" id="ARBA00022448"/>
    </source>
</evidence>
<comment type="subcellular location">
    <subcellularLocation>
        <location evidence="1">Membrane</location>
        <topology evidence="1">Multi-pass membrane protein</topology>
    </subcellularLocation>
</comment>
<reference evidence="8" key="1">
    <citation type="journal article" date="2019" name="Int. J. Syst. Evol. Microbiol.">
        <title>The Global Catalogue of Microorganisms (GCM) 10K type strain sequencing project: providing services to taxonomists for standard genome sequencing and annotation.</title>
        <authorList>
            <consortium name="The Broad Institute Genomics Platform"/>
            <consortium name="The Broad Institute Genome Sequencing Center for Infectious Disease"/>
            <person name="Wu L."/>
            <person name="Ma J."/>
        </authorList>
    </citation>
    <scope>NUCLEOTIDE SEQUENCE [LARGE SCALE GENOMIC DNA]</scope>
    <source>
        <strain evidence="8">CGMCC 4.7645</strain>
    </source>
</reference>
<evidence type="ECO:0000256" key="3">
    <source>
        <dbReference type="ARBA" id="ARBA00022692"/>
    </source>
</evidence>
<organism evidence="7 8">
    <name type="scientific">Amycolatopsis pigmentata</name>
    <dbReference type="NCBI Taxonomy" id="450801"/>
    <lineage>
        <taxon>Bacteria</taxon>
        <taxon>Bacillati</taxon>
        <taxon>Actinomycetota</taxon>
        <taxon>Actinomycetes</taxon>
        <taxon>Pseudonocardiales</taxon>
        <taxon>Pseudonocardiaceae</taxon>
        <taxon>Amycolatopsis</taxon>
    </lineage>
</organism>
<dbReference type="Proteomes" id="UP001597417">
    <property type="component" value="Unassembled WGS sequence"/>
</dbReference>
<feature type="transmembrane region" description="Helical" evidence="6">
    <location>
        <begin position="133"/>
        <end position="155"/>
    </location>
</feature>
<feature type="transmembrane region" description="Helical" evidence="6">
    <location>
        <begin position="315"/>
        <end position="334"/>
    </location>
</feature>
<evidence type="ECO:0000256" key="4">
    <source>
        <dbReference type="ARBA" id="ARBA00022989"/>
    </source>
</evidence>
<feature type="transmembrane region" description="Helical" evidence="6">
    <location>
        <begin position="263"/>
        <end position="284"/>
    </location>
</feature>
<evidence type="ECO:0000256" key="5">
    <source>
        <dbReference type="ARBA" id="ARBA00023136"/>
    </source>
</evidence>
<feature type="transmembrane region" description="Helical" evidence="6">
    <location>
        <begin position="340"/>
        <end position="360"/>
    </location>
</feature>
<sequence>MLKLALGVMTAIGGFVDIGNIVTSGITGARFGMTLAWAVVFGTAAMIIYGEMAGRVAAVGRRTVFDVIRERLGVRVALGNLVATSLLAVLTATAEIGGVALVLELFTGVPYLVWVPVVGLAVWLSIWRLPFHLLESVFGLLGLALLVFAAALAVLPMDWSSVWHEIVAPSVPAGQTLPDWLFYAISLIGACIVPYQVIFFSSGAREEGWGVGQLRVARLNTLVGFPLGGLLTLIIMAAVIPLLRPGTVQVTQLGQVTLPVARAFGAVGVILSLIGFFACIFAAAAESALSAGYGVAQFFGWSWGKWRRREEAPRFHLVCLATLLVATVAMLTGIDPVTVTLFSVVLGAAAIPLTYFPLLVVANDREYLGKYVNKRWQNGLAMLVLVVMLMVSVAAIPLMIVTRAGQ</sequence>
<keyword evidence="8" id="KW-1185">Reference proteome</keyword>
<comment type="caution">
    <text evidence="7">The sequence shown here is derived from an EMBL/GenBank/DDBJ whole genome shotgun (WGS) entry which is preliminary data.</text>
</comment>
<keyword evidence="5 6" id="KW-0472">Membrane</keyword>
<feature type="transmembrane region" description="Helical" evidence="6">
    <location>
        <begin position="222"/>
        <end position="243"/>
    </location>
</feature>
<feature type="transmembrane region" description="Helical" evidence="6">
    <location>
        <begin position="180"/>
        <end position="201"/>
    </location>
</feature>
<accession>A0ABW5FR36</accession>
<dbReference type="InterPro" id="IPR001046">
    <property type="entry name" value="NRAMP_fam"/>
</dbReference>
<evidence type="ECO:0000256" key="6">
    <source>
        <dbReference type="SAM" id="Phobius"/>
    </source>
</evidence>
<dbReference type="PANTHER" id="PTHR11706:SF33">
    <property type="entry name" value="NATURAL RESISTANCE-ASSOCIATED MACROPHAGE PROTEIN 2"/>
    <property type="match status" value="1"/>
</dbReference>
<keyword evidence="2" id="KW-0813">Transport</keyword>